<evidence type="ECO:0000313" key="1">
    <source>
        <dbReference type="EMBL" id="AKH46721.1"/>
    </source>
</evidence>
<name>A0A0F7L6S5_9VIRU</name>
<reference evidence="1" key="1">
    <citation type="journal article" date="2015" name="Front. Microbiol.">
        <title>Combining genomic sequencing methods to explore viral diversity and reveal potential virus-host interactions.</title>
        <authorList>
            <person name="Chow C.E."/>
            <person name="Winget D.M."/>
            <person name="White R.A.III."/>
            <person name="Hallam S.J."/>
            <person name="Suttle C.A."/>
        </authorList>
    </citation>
    <scope>NUCLEOTIDE SEQUENCE</scope>
    <source>
        <strain evidence="1">Anoxic2_1</strain>
    </source>
</reference>
<protein>
    <submittedName>
        <fullName evidence="1">Uncharacterized protein</fullName>
    </submittedName>
</protein>
<proteinExistence type="predicted"/>
<accession>A0A0F7L6S5</accession>
<organism evidence="1">
    <name type="scientific">uncultured marine virus</name>
    <dbReference type="NCBI Taxonomy" id="186617"/>
    <lineage>
        <taxon>Viruses</taxon>
        <taxon>environmental samples</taxon>
    </lineage>
</organism>
<reference evidence="1" key="2">
    <citation type="submission" date="2015-03" db="EMBL/GenBank/DDBJ databases">
        <authorList>
            <person name="Chow C.-E.T."/>
            <person name="Winget D.M."/>
            <person name="White R.A.III."/>
            <person name="Hallam S.J."/>
            <person name="Suttle C.A."/>
        </authorList>
    </citation>
    <scope>NUCLEOTIDE SEQUENCE</scope>
    <source>
        <strain evidence="1">Anoxic2_1</strain>
    </source>
</reference>
<dbReference type="EMBL" id="KR029585">
    <property type="protein sequence ID" value="AKH46721.1"/>
    <property type="molecule type" value="Genomic_DNA"/>
</dbReference>
<sequence>MADGESALSQTLAPPIAPVRARLVIVGYRPKTSGLVFVLIAPVRAALATSLPFA</sequence>